<dbReference type="RefSeq" id="XP_018132834.1">
    <property type="nucleotide sequence ID" value="XM_018271854.1"/>
</dbReference>
<proteinExistence type="predicted"/>
<accession>A0A1B8GTF0</accession>
<dbReference type="Proteomes" id="UP000091956">
    <property type="component" value="Unassembled WGS sequence"/>
</dbReference>
<gene>
    <name evidence="2" type="ORF">VE01_02344</name>
</gene>
<reference evidence="2 3" key="1">
    <citation type="submission" date="2016-03" db="EMBL/GenBank/DDBJ databases">
        <title>Comparative genomics of Pseudogymnoascus destructans, the fungus causing white-nose syndrome of bats.</title>
        <authorList>
            <person name="Palmer J.M."/>
            <person name="Drees K.P."/>
            <person name="Foster J.T."/>
            <person name="Lindner D.L."/>
        </authorList>
    </citation>
    <scope>NUCLEOTIDE SEQUENCE [LARGE SCALE GENOMIC DNA]</scope>
    <source>
        <strain evidence="2 3">UAMH 10579</strain>
    </source>
</reference>
<protein>
    <recommendedName>
        <fullName evidence="4">VWFA domain-containing protein</fullName>
    </recommendedName>
</protein>
<reference evidence="3" key="2">
    <citation type="journal article" date="2018" name="Nat. Commun.">
        <title>Extreme sensitivity to ultraviolet light in the fungal pathogen causing white-nose syndrome of bats.</title>
        <authorList>
            <person name="Palmer J.M."/>
            <person name="Drees K.P."/>
            <person name="Foster J.T."/>
            <person name="Lindner D.L."/>
        </authorList>
    </citation>
    <scope>NUCLEOTIDE SEQUENCE [LARGE SCALE GENOMIC DNA]</scope>
    <source>
        <strain evidence="3">UAMH 10579</strain>
    </source>
</reference>
<feature type="compositionally biased region" description="Polar residues" evidence="1">
    <location>
        <begin position="1"/>
        <end position="11"/>
    </location>
</feature>
<dbReference type="AlphaFoldDB" id="A0A1B8GTF0"/>
<keyword evidence="3" id="KW-1185">Reference proteome</keyword>
<feature type="region of interest" description="Disordered" evidence="1">
    <location>
        <begin position="1"/>
        <end position="44"/>
    </location>
</feature>
<evidence type="ECO:0000313" key="2">
    <source>
        <dbReference type="EMBL" id="OBT99101.1"/>
    </source>
</evidence>
<organism evidence="2 3">
    <name type="scientific">Pseudogymnoascus verrucosus</name>
    <dbReference type="NCBI Taxonomy" id="342668"/>
    <lineage>
        <taxon>Eukaryota</taxon>
        <taxon>Fungi</taxon>
        <taxon>Dikarya</taxon>
        <taxon>Ascomycota</taxon>
        <taxon>Pezizomycotina</taxon>
        <taxon>Leotiomycetes</taxon>
        <taxon>Thelebolales</taxon>
        <taxon>Thelebolaceae</taxon>
        <taxon>Pseudogymnoascus</taxon>
    </lineage>
</organism>
<feature type="compositionally biased region" description="Polar residues" evidence="1">
    <location>
        <begin position="26"/>
        <end position="42"/>
    </location>
</feature>
<dbReference type="EMBL" id="KV460214">
    <property type="protein sequence ID" value="OBT99101.1"/>
    <property type="molecule type" value="Genomic_DNA"/>
</dbReference>
<evidence type="ECO:0000313" key="3">
    <source>
        <dbReference type="Proteomes" id="UP000091956"/>
    </source>
</evidence>
<evidence type="ECO:0000256" key="1">
    <source>
        <dbReference type="SAM" id="MobiDB-lite"/>
    </source>
</evidence>
<feature type="compositionally biased region" description="Basic and acidic residues" evidence="1">
    <location>
        <begin position="12"/>
        <end position="21"/>
    </location>
</feature>
<dbReference type="OrthoDB" id="47059at2759"/>
<evidence type="ECO:0008006" key="4">
    <source>
        <dbReference type="Google" id="ProtNLM"/>
    </source>
</evidence>
<sequence>MSPSMNESPEAQQERGEENGARHPRQSNGVGLNSPPTQNGGHTSLLARDATNSLAIIGDLEDTDVILILAPYVPQISGNPDDTSDPFEWLGRALESRHSRIRHRPYDNSSGITGIHRQFITQSKVIILVLADGEAAGQTPQINVEHAHVTVATAGDDKRVIIVVADSSLESWRRLDDFPTVIQAADYSPASLERTVSVIFREF</sequence>
<name>A0A1B8GTF0_9PEZI</name>
<dbReference type="GeneID" id="28835730"/>